<dbReference type="STRING" id="360411.AC812_16745"/>
<keyword evidence="1" id="KW-0663">Pyridoxal phosphate</keyword>
<dbReference type="InterPro" id="IPR015421">
    <property type="entry name" value="PyrdxlP-dep_Trfase_major"/>
</dbReference>
<dbReference type="InterPro" id="IPR015424">
    <property type="entry name" value="PyrdxlP-dep_Trfase"/>
</dbReference>
<dbReference type="InterPro" id="IPR015422">
    <property type="entry name" value="PyrdxlP-dep_Trfase_small"/>
</dbReference>
<dbReference type="RefSeq" id="WP_061916892.1">
    <property type="nucleotide sequence ID" value="NZ_DF967971.1"/>
</dbReference>
<evidence type="ECO:0000259" key="2">
    <source>
        <dbReference type="Pfam" id="PF00266"/>
    </source>
</evidence>
<comment type="caution">
    <text evidence="3">The sequence shown here is derived from an EMBL/GenBank/DDBJ whole genome shotgun (WGS) entry which is preliminary data.</text>
</comment>
<dbReference type="Gene3D" id="3.90.1150.10">
    <property type="entry name" value="Aspartate Aminotransferase, domain 1"/>
    <property type="match status" value="1"/>
</dbReference>
<dbReference type="GO" id="GO:0008483">
    <property type="term" value="F:transaminase activity"/>
    <property type="evidence" value="ECO:0007669"/>
    <property type="project" value="UniProtKB-KW"/>
</dbReference>
<dbReference type="InterPro" id="IPR000192">
    <property type="entry name" value="Aminotrans_V_dom"/>
</dbReference>
<reference evidence="3 4" key="1">
    <citation type="submission" date="2015-07" db="EMBL/GenBank/DDBJ databases">
        <title>Draft genome of Bellilinea caldifistulae DSM 17877.</title>
        <authorList>
            <person name="Hemp J."/>
            <person name="Ward L.M."/>
            <person name="Pace L.A."/>
            <person name="Fischer W.W."/>
        </authorList>
    </citation>
    <scope>NUCLEOTIDE SEQUENCE [LARGE SCALE GENOMIC DNA]</scope>
    <source>
        <strain evidence="3 4">GOMI-1</strain>
    </source>
</reference>
<dbReference type="PANTHER" id="PTHR43092:SF2">
    <property type="entry name" value="HERCYNYLCYSTEINE SULFOXIDE LYASE"/>
    <property type="match status" value="1"/>
</dbReference>
<evidence type="ECO:0000256" key="1">
    <source>
        <dbReference type="ARBA" id="ARBA00022898"/>
    </source>
</evidence>
<dbReference type="OrthoDB" id="9804366at2"/>
<dbReference type="Gene3D" id="3.40.640.10">
    <property type="entry name" value="Type I PLP-dependent aspartate aminotransferase-like (Major domain)"/>
    <property type="match status" value="1"/>
</dbReference>
<keyword evidence="3" id="KW-0808">Transferase</keyword>
<proteinExistence type="predicted"/>
<organism evidence="3 4">
    <name type="scientific">Bellilinea caldifistulae</name>
    <dbReference type="NCBI Taxonomy" id="360411"/>
    <lineage>
        <taxon>Bacteria</taxon>
        <taxon>Bacillati</taxon>
        <taxon>Chloroflexota</taxon>
        <taxon>Anaerolineae</taxon>
        <taxon>Anaerolineales</taxon>
        <taxon>Anaerolineaceae</taxon>
        <taxon>Bellilinea</taxon>
    </lineage>
</organism>
<protein>
    <submittedName>
        <fullName evidence="3">Aminotransferase class V</fullName>
    </submittedName>
</protein>
<dbReference type="Proteomes" id="UP000050514">
    <property type="component" value="Unassembled WGS sequence"/>
</dbReference>
<dbReference type="PATRIC" id="fig|360411.5.peg.1140"/>
<dbReference type="Pfam" id="PF00266">
    <property type="entry name" value="Aminotran_5"/>
    <property type="match status" value="1"/>
</dbReference>
<dbReference type="PANTHER" id="PTHR43092">
    <property type="entry name" value="L-CYSTEINE DESULFHYDRASE"/>
    <property type="match status" value="1"/>
</dbReference>
<gene>
    <name evidence="3" type="ORF">AC812_16745</name>
</gene>
<feature type="domain" description="Aminotransferase class V" evidence="2">
    <location>
        <begin position="53"/>
        <end position="381"/>
    </location>
</feature>
<dbReference type="AlphaFoldDB" id="A0A0P6WLX0"/>
<evidence type="ECO:0000313" key="3">
    <source>
        <dbReference type="EMBL" id="KPL70792.1"/>
    </source>
</evidence>
<evidence type="ECO:0000313" key="4">
    <source>
        <dbReference type="Proteomes" id="UP000050514"/>
    </source>
</evidence>
<sequence>MNIQTQSHQSTYRSLFLLRPDIVFLNHGSFGATPIPVFERYQYWQRELERQPVEFLGRRARDLLSQSRAALAEYLHTQPANLVYVTNATTGLNIIARSLNLTRQDEVLSTDHEYGALDRTWRFLAQKRGFKYINQPLNLPVKNPDQIIANFWAGVSPNTRVIFISHITSPTALILPVQTICKLARRQGILTIVDGAHAPGQIELNLEDLGADFYVGNLHKWLCAPKGSAFIYAHPNVQHLIEPLIVSWGWESETPGESRFVDYLEWSGTRDISAFLTVPDAIHFQQQMGWKELRQSCHQMAAQTRQMIEEVTGQSALYPDSPEWYMQMGTVPLPEKLDSAALQDRLYREFNIEIPVTRWRNRHLIRFSLQIYNDESDILALKKALSVILCKV</sequence>
<dbReference type="EMBL" id="LGHJ01000029">
    <property type="protein sequence ID" value="KPL70792.1"/>
    <property type="molecule type" value="Genomic_DNA"/>
</dbReference>
<name>A0A0P6WLX0_9CHLR</name>
<accession>A0A0P6WLX0</accession>
<dbReference type="SUPFAM" id="SSF53383">
    <property type="entry name" value="PLP-dependent transferases"/>
    <property type="match status" value="1"/>
</dbReference>
<keyword evidence="4" id="KW-1185">Reference proteome</keyword>
<keyword evidence="3" id="KW-0032">Aminotransferase</keyword>